<evidence type="ECO:0000256" key="1">
    <source>
        <dbReference type="SAM" id="SignalP"/>
    </source>
</evidence>
<dbReference type="STRING" id="649333.SAMN04487989_10244"/>
<gene>
    <name evidence="2" type="ORF">SAMN04487989_10244</name>
</gene>
<organism evidence="2 3">
    <name type="scientific">Bizionia echini</name>
    <dbReference type="NCBI Taxonomy" id="649333"/>
    <lineage>
        <taxon>Bacteria</taxon>
        <taxon>Pseudomonadati</taxon>
        <taxon>Bacteroidota</taxon>
        <taxon>Flavobacteriia</taxon>
        <taxon>Flavobacteriales</taxon>
        <taxon>Flavobacteriaceae</taxon>
        <taxon>Bizionia</taxon>
    </lineage>
</organism>
<dbReference type="OrthoDB" id="9765957at2"/>
<evidence type="ECO:0008006" key="4">
    <source>
        <dbReference type="Google" id="ProtNLM"/>
    </source>
</evidence>
<dbReference type="AlphaFoldDB" id="A0A1I5AGU4"/>
<evidence type="ECO:0000313" key="3">
    <source>
        <dbReference type="Proteomes" id="UP000198705"/>
    </source>
</evidence>
<name>A0A1I5AGU4_9FLAO</name>
<feature type="signal peptide" evidence="1">
    <location>
        <begin position="1"/>
        <end position="24"/>
    </location>
</feature>
<reference evidence="3" key="1">
    <citation type="submission" date="2016-10" db="EMBL/GenBank/DDBJ databases">
        <authorList>
            <person name="Varghese N."/>
            <person name="Submissions S."/>
        </authorList>
    </citation>
    <scope>NUCLEOTIDE SEQUENCE [LARGE SCALE GENOMIC DNA]</scope>
    <source>
        <strain evidence="3">DSM 23925</strain>
    </source>
</reference>
<proteinExistence type="predicted"/>
<protein>
    <recommendedName>
        <fullName evidence="4">DUF1566 domain-containing protein</fullName>
    </recommendedName>
</protein>
<keyword evidence="3" id="KW-1185">Reference proteome</keyword>
<evidence type="ECO:0000313" key="2">
    <source>
        <dbReference type="EMBL" id="SFN61657.1"/>
    </source>
</evidence>
<accession>A0A1I5AGU4</accession>
<sequence>MKFQKKIKQLVLFNMLFWVSIAFSQTPQKMSYQAIIRSSDGTLVTNQSIGMQISILAGSINGSAVYTETQSATTNINGLVSLEIGTGSTSDDFSAIDWSSGTFFIKTESDITGGNNYSITGTNQLLSVPYALHAANGVKKYAIGDYAHGGIVFYVDPSGEHGLVVSLQNVSNAMKWWPEGTNIRTGVQFSGIFDGASNTQMIYTILGYLNDDNYAAKACLGYSTGYDGLPVSGSNAPAYGDWYLPTTNELSLLFASETLINSELSSHGGQVLGSGFYWSSVETYVPYAYAAFVWDNYAKRIEFQNKLDERIVRAIRRF</sequence>
<feature type="chain" id="PRO_5011538709" description="DUF1566 domain-containing protein" evidence="1">
    <location>
        <begin position="25"/>
        <end position="318"/>
    </location>
</feature>
<dbReference type="Proteomes" id="UP000198705">
    <property type="component" value="Unassembled WGS sequence"/>
</dbReference>
<dbReference type="RefSeq" id="WP_092206841.1">
    <property type="nucleotide sequence ID" value="NZ_FOVN01000002.1"/>
</dbReference>
<keyword evidence="1" id="KW-0732">Signal</keyword>
<dbReference type="EMBL" id="FOVN01000002">
    <property type="protein sequence ID" value="SFN61657.1"/>
    <property type="molecule type" value="Genomic_DNA"/>
</dbReference>